<dbReference type="Pfam" id="PF19289">
    <property type="entry name" value="PmbA_TldD_3rd"/>
    <property type="match status" value="1"/>
</dbReference>
<dbReference type="GO" id="GO:0008237">
    <property type="term" value="F:metallopeptidase activity"/>
    <property type="evidence" value="ECO:0007669"/>
    <property type="project" value="InterPro"/>
</dbReference>
<accession>A0A084SS69</accession>
<dbReference type="GO" id="GO:0005829">
    <property type="term" value="C:cytosol"/>
    <property type="evidence" value="ECO:0007669"/>
    <property type="project" value="TreeGrafter"/>
</dbReference>
<dbReference type="EMBL" id="JPMI01000151">
    <property type="protein sequence ID" value="KFA91304.1"/>
    <property type="molecule type" value="Genomic_DNA"/>
</dbReference>
<dbReference type="PANTHER" id="PTHR43421">
    <property type="entry name" value="METALLOPROTEASE PMBA"/>
    <property type="match status" value="1"/>
</dbReference>
<proteinExistence type="predicted"/>
<sequence>MPVTSGEERGESGPNGCAGLELRALADAARSALDAFTRTESLTGAELFLSASRRLTLEYEVSTGNSTLSRGESISAAARVWREEHSGFAVLPVGGPEDLRHVLTTAVHRMGPGSRSVLPPIPAPAGPLSPSLPELSDARARESAERLAREVVPSGAVVQAVVVTQSAAWSALVREEGSLLTGVSSREDAFVRCESARGAVVDAVTAPLGEPWELEALRVRFAEAFEALEGPVEAVDPSLPLVLRPAIAAPLVAALAWMLRGDVVASTPALARAVGKKLFPSVLSVEDDPLHPRGTQRRSTDDEGVPTRLLRLVEEGRLQGFLQSVGTAAGLGVEPNGRGLRFEGSPPIPSPVNLFVVPRGDALPERYTELVARIETFTTMPRPGVVSMIAGGWEVEQGRRVRRIAPVELSLPVLETFRSLRGTGADLVFFPTAEGCGTPTLLFPPLLRGS</sequence>
<evidence type="ECO:0000313" key="2">
    <source>
        <dbReference type="EMBL" id="KFA91304.1"/>
    </source>
</evidence>
<protein>
    <submittedName>
        <fullName evidence="2">TldD/PmbA family protein</fullName>
    </submittedName>
</protein>
<dbReference type="GO" id="GO:0006508">
    <property type="term" value="P:proteolysis"/>
    <property type="evidence" value="ECO:0007669"/>
    <property type="project" value="InterPro"/>
</dbReference>
<evidence type="ECO:0000313" key="3">
    <source>
        <dbReference type="Proteomes" id="UP000028547"/>
    </source>
</evidence>
<dbReference type="InterPro" id="IPR047657">
    <property type="entry name" value="PmbA"/>
</dbReference>
<dbReference type="AlphaFoldDB" id="A0A084SS69"/>
<reference evidence="2 3" key="1">
    <citation type="submission" date="2014-07" db="EMBL/GenBank/DDBJ databases">
        <title>Draft Genome Sequence of Gephyronic Acid Producer, Cystobacter violaceus Strain Cb vi76.</title>
        <authorList>
            <person name="Stevens D.C."/>
            <person name="Young J."/>
            <person name="Carmichael R."/>
            <person name="Tan J."/>
            <person name="Taylor R.E."/>
        </authorList>
    </citation>
    <scope>NUCLEOTIDE SEQUENCE [LARGE SCALE GENOMIC DNA]</scope>
    <source>
        <strain evidence="2 3">Cb vi76</strain>
    </source>
</reference>
<dbReference type="SUPFAM" id="SSF111283">
    <property type="entry name" value="Putative modulator of DNA gyrase, PmbA/TldD"/>
    <property type="match status" value="1"/>
</dbReference>
<gene>
    <name evidence="2" type="ORF">Q664_22960</name>
</gene>
<name>A0A084SS69_9BACT</name>
<dbReference type="InterPro" id="IPR045569">
    <property type="entry name" value="Metalloprtase-TldD/E_C"/>
</dbReference>
<dbReference type="Proteomes" id="UP000028547">
    <property type="component" value="Unassembled WGS sequence"/>
</dbReference>
<dbReference type="PANTHER" id="PTHR43421:SF1">
    <property type="entry name" value="METALLOPROTEASE PMBA"/>
    <property type="match status" value="1"/>
</dbReference>
<organism evidence="2 3">
    <name type="scientific">Archangium violaceum Cb vi76</name>
    <dbReference type="NCBI Taxonomy" id="1406225"/>
    <lineage>
        <taxon>Bacteria</taxon>
        <taxon>Pseudomonadati</taxon>
        <taxon>Myxococcota</taxon>
        <taxon>Myxococcia</taxon>
        <taxon>Myxococcales</taxon>
        <taxon>Cystobacterineae</taxon>
        <taxon>Archangiaceae</taxon>
        <taxon>Archangium</taxon>
    </lineage>
</organism>
<evidence type="ECO:0000259" key="1">
    <source>
        <dbReference type="Pfam" id="PF19289"/>
    </source>
</evidence>
<feature type="domain" description="Metalloprotease TldD/E C-terminal" evidence="1">
    <location>
        <begin position="239"/>
        <end position="443"/>
    </location>
</feature>
<comment type="caution">
    <text evidence="2">The sequence shown here is derived from an EMBL/GenBank/DDBJ whole genome shotgun (WGS) entry which is preliminary data.</text>
</comment>
<dbReference type="InterPro" id="IPR036059">
    <property type="entry name" value="TldD/PmbA_sf"/>
</dbReference>